<sequence length="968" mass="106383">MDVEKTKATLEAISNEAVDLENIPIEEVFEQLKCSKEGLSSDEVQARLSVFGYNKLEEKKESKILKFLGFMWNPLSWVMEAAAIIAIAVPHGEDKKTKVDYQDFVGIIVLLLINSTISFIEENNAGNAAAALMARLAPKAKVLRDEKWSEEDAGVLVPGDIISIKLGDIIPADARLLQGDPLKIDQSALTGESLPVTKNPGDVIYSGSTCKQGEIEAVVIATGLHTFFGKAAHLVETTTHVGHFQQVLTAIGNFCICSIAVGMVIETIVMFGLQKRPAAEGMGNLLVLLIGGIPIAMPTVLSVTMAIGSHRLSQQGAITKRMTAIEEMAGMDVLCSDKTGTLTLNKLTVDKTLIEVFAKGVDKDTVVLMAARASRLENQDAIDTAIVSMLGDPKEARAGITEVHFLPFNPTDKRTALTYIDGAGKMHRVSKGAPEQILNMSWNKAEIEKKVHLVIDKFADRGLRSLAVARQEVPEGTKDSPGGPWEFVGLLPLFDPPRHDSAETIKRALDLGVSVKMITGDQLAIAKETGRRLGMGTNMYPSSFLLGDQKDESVATLPIEELIEKADGFAGVFPEHKYEIVKILQSRKHICGMTGDGVNDAPALKKADIGIAVADATDAARSASDIVLTEPGLSVIISAVLTSRAIFQRMKNYTIYAVSITIRIVLGFLLLTAFWRFNFPPFMVLVIAILNDGTIMTISKDRVKPSPVPDSWKLSEIFATGVIIGSYLALMTVLFFFLAYKTSFFADHFHLTDFNERFYDLTNETVAKPFKAQLASAVYLQVSTISQALIFVTRSHGWSFTERPGLLLVAAFIIAQLFATVLSAVVTSDFCGIRKIGWGWTAVIWLFNIITYLLLDPIKFAVRYVLSGKAWNLLLDRRMAFTNQKDFGKEAREAAWAAEQRTIHGLQSADTKKFSEKYNFRDINMMADEARRRAEIARLRELHTLKGRVESFAKLRGLDIDVNSHYTL</sequence>
<evidence type="ECO:0000313" key="2">
    <source>
        <dbReference type="Proteomes" id="UP001060085"/>
    </source>
</evidence>
<comment type="caution">
    <text evidence="1">The sequence shown here is derived from an EMBL/GenBank/DDBJ whole genome shotgun (WGS) entry which is preliminary data.</text>
</comment>
<dbReference type="EMBL" id="CM044707">
    <property type="protein sequence ID" value="KAI5655759.1"/>
    <property type="molecule type" value="Genomic_DNA"/>
</dbReference>
<accession>A0ACC0A574</accession>
<protein>
    <submittedName>
        <fullName evidence="1">Uncharacterized protein</fullName>
    </submittedName>
</protein>
<reference evidence="2" key="1">
    <citation type="journal article" date="2023" name="Nat. Plants">
        <title>Single-cell RNA sequencing provides a high-resolution roadmap for understanding the multicellular compartmentation of specialized metabolism.</title>
        <authorList>
            <person name="Sun S."/>
            <person name="Shen X."/>
            <person name="Li Y."/>
            <person name="Li Y."/>
            <person name="Wang S."/>
            <person name="Li R."/>
            <person name="Zhang H."/>
            <person name="Shen G."/>
            <person name="Guo B."/>
            <person name="Wei J."/>
            <person name="Xu J."/>
            <person name="St-Pierre B."/>
            <person name="Chen S."/>
            <person name="Sun C."/>
        </authorList>
    </citation>
    <scope>NUCLEOTIDE SEQUENCE [LARGE SCALE GENOMIC DNA]</scope>
</reference>
<name>A0ACC0A574_CATRO</name>
<organism evidence="1 2">
    <name type="scientific">Catharanthus roseus</name>
    <name type="common">Madagascar periwinkle</name>
    <name type="synonym">Vinca rosea</name>
    <dbReference type="NCBI Taxonomy" id="4058"/>
    <lineage>
        <taxon>Eukaryota</taxon>
        <taxon>Viridiplantae</taxon>
        <taxon>Streptophyta</taxon>
        <taxon>Embryophyta</taxon>
        <taxon>Tracheophyta</taxon>
        <taxon>Spermatophyta</taxon>
        <taxon>Magnoliopsida</taxon>
        <taxon>eudicotyledons</taxon>
        <taxon>Gunneridae</taxon>
        <taxon>Pentapetalae</taxon>
        <taxon>asterids</taxon>
        <taxon>lamiids</taxon>
        <taxon>Gentianales</taxon>
        <taxon>Apocynaceae</taxon>
        <taxon>Rauvolfioideae</taxon>
        <taxon>Vinceae</taxon>
        <taxon>Catharanthinae</taxon>
        <taxon>Catharanthus</taxon>
    </lineage>
</organism>
<evidence type="ECO:0000313" key="1">
    <source>
        <dbReference type="EMBL" id="KAI5655759.1"/>
    </source>
</evidence>
<proteinExistence type="predicted"/>
<gene>
    <name evidence="1" type="ORF">M9H77_32946</name>
</gene>
<dbReference type="Proteomes" id="UP001060085">
    <property type="component" value="Linkage Group LG07"/>
</dbReference>
<keyword evidence="2" id="KW-1185">Reference proteome</keyword>